<keyword evidence="3" id="KW-1185">Reference proteome</keyword>
<feature type="compositionally biased region" description="Polar residues" evidence="1">
    <location>
        <begin position="150"/>
        <end position="163"/>
    </location>
</feature>
<gene>
    <name evidence="2" type="ORF">PoB_001365700</name>
</gene>
<accession>A0AAV3YW05</accession>
<dbReference type="Proteomes" id="UP000735302">
    <property type="component" value="Unassembled WGS sequence"/>
</dbReference>
<feature type="region of interest" description="Disordered" evidence="1">
    <location>
        <begin position="150"/>
        <end position="169"/>
    </location>
</feature>
<protein>
    <submittedName>
        <fullName evidence="2">Uncharacterized protein</fullName>
    </submittedName>
</protein>
<organism evidence="2 3">
    <name type="scientific">Plakobranchus ocellatus</name>
    <dbReference type="NCBI Taxonomy" id="259542"/>
    <lineage>
        <taxon>Eukaryota</taxon>
        <taxon>Metazoa</taxon>
        <taxon>Spiralia</taxon>
        <taxon>Lophotrochozoa</taxon>
        <taxon>Mollusca</taxon>
        <taxon>Gastropoda</taxon>
        <taxon>Heterobranchia</taxon>
        <taxon>Euthyneura</taxon>
        <taxon>Panpulmonata</taxon>
        <taxon>Sacoglossa</taxon>
        <taxon>Placobranchoidea</taxon>
        <taxon>Plakobranchidae</taxon>
        <taxon>Plakobranchus</taxon>
    </lineage>
</organism>
<reference evidence="2 3" key="1">
    <citation type="journal article" date="2021" name="Elife">
        <title>Chloroplast acquisition without the gene transfer in kleptoplastic sea slugs, Plakobranchus ocellatus.</title>
        <authorList>
            <person name="Maeda T."/>
            <person name="Takahashi S."/>
            <person name="Yoshida T."/>
            <person name="Shimamura S."/>
            <person name="Takaki Y."/>
            <person name="Nagai Y."/>
            <person name="Toyoda A."/>
            <person name="Suzuki Y."/>
            <person name="Arimoto A."/>
            <person name="Ishii H."/>
            <person name="Satoh N."/>
            <person name="Nishiyama T."/>
            <person name="Hasebe M."/>
            <person name="Maruyama T."/>
            <person name="Minagawa J."/>
            <person name="Obokata J."/>
            <person name="Shigenobu S."/>
        </authorList>
    </citation>
    <scope>NUCLEOTIDE SEQUENCE [LARGE SCALE GENOMIC DNA]</scope>
</reference>
<name>A0AAV3YW05_9GAST</name>
<dbReference type="EMBL" id="BLXT01001660">
    <property type="protein sequence ID" value="GFN87151.1"/>
    <property type="molecule type" value="Genomic_DNA"/>
</dbReference>
<proteinExistence type="predicted"/>
<evidence type="ECO:0000313" key="3">
    <source>
        <dbReference type="Proteomes" id="UP000735302"/>
    </source>
</evidence>
<evidence type="ECO:0000256" key="1">
    <source>
        <dbReference type="SAM" id="MobiDB-lite"/>
    </source>
</evidence>
<sequence length="220" mass="24437">MAETPVSMPRQISNIRESDSSGGPGHSTNYLGHTVTESDNHVAREYGNSVLKNLASRTSLEKLDRVQNAARRLILGALRSTPIAILGLASGCEPLSLGRSEQTDSAHKRYLRTDQGTPFSLMTEEFASHHRRVKKASVLSVSTTLRQSTTYPPIGQRYTSQQEPPKRRQPFLISVGTSDQRAEKKKRATSLFELCPWKLLPTTTESIQWHTRAALQLGAR</sequence>
<evidence type="ECO:0000313" key="2">
    <source>
        <dbReference type="EMBL" id="GFN87151.1"/>
    </source>
</evidence>
<comment type="caution">
    <text evidence="2">The sequence shown here is derived from an EMBL/GenBank/DDBJ whole genome shotgun (WGS) entry which is preliminary data.</text>
</comment>
<feature type="region of interest" description="Disordered" evidence="1">
    <location>
        <begin position="1"/>
        <end position="33"/>
    </location>
</feature>
<dbReference type="AlphaFoldDB" id="A0AAV3YW05"/>